<dbReference type="InterPro" id="IPR036056">
    <property type="entry name" value="Fibrinogen-like_C"/>
</dbReference>
<accession>A0A2G8KTT3</accession>
<dbReference type="InterPro" id="IPR020837">
    <property type="entry name" value="Fibrinogen_CS"/>
</dbReference>
<dbReference type="Gene3D" id="3.90.215.10">
    <property type="entry name" value="Gamma Fibrinogen, chain A, domain 1"/>
    <property type="match status" value="1"/>
</dbReference>
<dbReference type="PROSITE" id="PS00514">
    <property type="entry name" value="FIBRINOGEN_C_1"/>
    <property type="match status" value="1"/>
</dbReference>
<gene>
    <name evidence="3" type="ORF">BSL78_11684</name>
</gene>
<organism evidence="3 4">
    <name type="scientific">Stichopus japonicus</name>
    <name type="common">Sea cucumber</name>
    <dbReference type="NCBI Taxonomy" id="307972"/>
    <lineage>
        <taxon>Eukaryota</taxon>
        <taxon>Metazoa</taxon>
        <taxon>Echinodermata</taxon>
        <taxon>Eleutherozoa</taxon>
        <taxon>Echinozoa</taxon>
        <taxon>Holothuroidea</taxon>
        <taxon>Aspidochirotacea</taxon>
        <taxon>Aspidochirotida</taxon>
        <taxon>Stichopodidae</taxon>
        <taxon>Apostichopus</taxon>
    </lineage>
</organism>
<evidence type="ECO:0000313" key="3">
    <source>
        <dbReference type="EMBL" id="PIK51407.1"/>
    </source>
</evidence>
<protein>
    <submittedName>
        <fullName evidence="3">Putative fibrinogen-like protein A-like</fullName>
    </submittedName>
</protein>
<dbReference type="GO" id="GO:0005615">
    <property type="term" value="C:extracellular space"/>
    <property type="evidence" value="ECO:0007669"/>
    <property type="project" value="TreeGrafter"/>
</dbReference>
<dbReference type="STRING" id="307972.A0A2G8KTT3"/>
<dbReference type="PROSITE" id="PS51406">
    <property type="entry name" value="FIBRINOGEN_C_2"/>
    <property type="match status" value="1"/>
</dbReference>
<keyword evidence="4" id="KW-1185">Reference proteome</keyword>
<feature type="domain" description="Fibrinogen C-terminal" evidence="2">
    <location>
        <begin position="1"/>
        <end position="191"/>
    </location>
</feature>
<evidence type="ECO:0000259" key="2">
    <source>
        <dbReference type="PROSITE" id="PS51406"/>
    </source>
</evidence>
<proteinExistence type="predicted"/>
<dbReference type="InterPro" id="IPR002181">
    <property type="entry name" value="Fibrinogen_a/b/g_C_dom"/>
</dbReference>
<reference evidence="3 4" key="1">
    <citation type="journal article" date="2017" name="PLoS Biol.">
        <title>The sea cucumber genome provides insights into morphological evolution and visceral regeneration.</title>
        <authorList>
            <person name="Zhang X."/>
            <person name="Sun L."/>
            <person name="Yuan J."/>
            <person name="Sun Y."/>
            <person name="Gao Y."/>
            <person name="Zhang L."/>
            <person name="Li S."/>
            <person name="Dai H."/>
            <person name="Hamel J.F."/>
            <person name="Liu C."/>
            <person name="Yu Y."/>
            <person name="Liu S."/>
            <person name="Lin W."/>
            <person name="Guo K."/>
            <person name="Jin S."/>
            <person name="Xu P."/>
            <person name="Storey K.B."/>
            <person name="Huan P."/>
            <person name="Zhang T."/>
            <person name="Zhou Y."/>
            <person name="Zhang J."/>
            <person name="Lin C."/>
            <person name="Li X."/>
            <person name="Xing L."/>
            <person name="Huo D."/>
            <person name="Sun M."/>
            <person name="Wang L."/>
            <person name="Mercier A."/>
            <person name="Li F."/>
            <person name="Yang H."/>
            <person name="Xiang J."/>
        </authorList>
    </citation>
    <scope>NUCLEOTIDE SEQUENCE [LARGE SCALE GENOMIC DNA]</scope>
    <source>
        <strain evidence="3">Shaxun</strain>
        <tissue evidence="3">Muscle</tissue>
    </source>
</reference>
<name>A0A2G8KTT3_STIJA</name>
<dbReference type="Proteomes" id="UP000230750">
    <property type="component" value="Unassembled WGS sequence"/>
</dbReference>
<dbReference type="PANTHER" id="PTHR19143:SF444">
    <property type="entry name" value="PROTEIN SCABROUS"/>
    <property type="match status" value="1"/>
</dbReference>
<dbReference type="SMART" id="SM00186">
    <property type="entry name" value="FBG"/>
    <property type="match status" value="1"/>
</dbReference>
<comment type="caution">
    <text evidence="3">The sequence shown here is derived from an EMBL/GenBank/DDBJ whole genome shotgun (WGS) entry which is preliminary data.</text>
</comment>
<dbReference type="InterPro" id="IPR014716">
    <property type="entry name" value="Fibrinogen_a/b/g_C_1"/>
</dbReference>
<dbReference type="NCBIfam" id="NF040941">
    <property type="entry name" value="GGGWT_bact"/>
    <property type="match status" value="1"/>
</dbReference>
<evidence type="ECO:0000313" key="4">
    <source>
        <dbReference type="Proteomes" id="UP000230750"/>
    </source>
</evidence>
<dbReference type="OrthoDB" id="6145874at2759"/>
<dbReference type="InterPro" id="IPR050373">
    <property type="entry name" value="Fibrinogen_C-term_domain"/>
</dbReference>
<dbReference type="Gene3D" id="4.10.530.10">
    <property type="entry name" value="Gamma-fibrinogen Carboxyl Terminal Fragment, domain 2"/>
    <property type="match status" value="1"/>
</dbReference>
<dbReference type="Pfam" id="PF00147">
    <property type="entry name" value="Fibrinogen_C"/>
    <property type="match status" value="1"/>
</dbReference>
<sequence>MKDCLDVFNAGNTTDGIYTIKPTNWNGDSFDVFCNMTDGGGWTVFQRRVNGSVDFYRNWQSYKEGFGELDHEFLLGNDKLYFLTNQGDYQLRIDMVNKDGAPYYAKFDLFRINHESDNYRLSGLGTYSGTADIDGGAPGGFALSYHLNHTFSTFDRDNDNADSTNCAVERHGAWWYKNCATSNLNGDTWSR</sequence>
<keyword evidence="1" id="KW-1015">Disulfide bond</keyword>
<dbReference type="PANTHER" id="PTHR19143">
    <property type="entry name" value="FIBRINOGEN/TENASCIN/ANGIOPOEITIN"/>
    <property type="match status" value="1"/>
</dbReference>
<dbReference type="CDD" id="cd00087">
    <property type="entry name" value="FReD"/>
    <property type="match status" value="1"/>
</dbReference>
<evidence type="ECO:0000256" key="1">
    <source>
        <dbReference type="ARBA" id="ARBA00023157"/>
    </source>
</evidence>
<dbReference type="SUPFAM" id="SSF56496">
    <property type="entry name" value="Fibrinogen C-terminal domain-like"/>
    <property type="match status" value="1"/>
</dbReference>
<dbReference type="EMBL" id="MRZV01000374">
    <property type="protein sequence ID" value="PIK51407.1"/>
    <property type="molecule type" value="Genomic_DNA"/>
</dbReference>
<dbReference type="AlphaFoldDB" id="A0A2G8KTT3"/>